<keyword evidence="6" id="KW-0249">Electron transport</keyword>
<protein>
    <recommendedName>
        <fullName evidence="13">Phytocyanin domain-containing protein</fullName>
    </recommendedName>
</protein>
<dbReference type="STRING" id="218851.A0A2G5C782"/>
<evidence type="ECO:0000256" key="10">
    <source>
        <dbReference type="ARBA" id="ARBA00023157"/>
    </source>
</evidence>
<keyword evidence="11" id="KW-0325">Glycoprotein</keyword>
<dbReference type="GO" id="GO:0009610">
    <property type="term" value="P:response to symbiotic fungus"/>
    <property type="evidence" value="ECO:0007669"/>
    <property type="project" value="UniProtKB-ARBA"/>
</dbReference>
<gene>
    <name evidence="14" type="ORF">AQUCO_09100071v1</name>
</gene>
<dbReference type="InterPro" id="IPR039391">
    <property type="entry name" value="Phytocyanin-like"/>
</dbReference>
<dbReference type="PROSITE" id="PS51485">
    <property type="entry name" value="PHYTOCYANIN"/>
    <property type="match status" value="1"/>
</dbReference>
<name>A0A2G5C782_AQUCA</name>
<feature type="transmembrane region" description="Helical" evidence="12">
    <location>
        <begin position="6"/>
        <end position="27"/>
    </location>
</feature>
<evidence type="ECO:0000256" key="1">
    <source>
        <dbReference type="ARBA" id="ARBA00004479"/>
    </source>
</evidence>
<dbReference type="InterPro" id="IPR008972">
    <property type="entry name" value="Cupredoxin"/>
</dbReference>
<dbReference type="Gene3D" id="2.60.40.420">
    <property type="entry name" value="Cupredoxins - blue copper proteins"/>
    <property type="match status" value="1"/>
</dbReference>
<dbReference type="PANTHER" id="PTHR33021">
    <property type="entry name" value="BLUE COPPER PROTEIN"/>
    <property type="match status" value="1"/>
</dbReference>
<evidence type="ECO:0000256" key="2">
    <source>
        <dbReference type="ARBA" id="ARBA00022448"/>
    </source>
</evidence>
<dbReference type="InterPro" id="IPR003245">
    <property type="entry name" value="Phytocyanin_dom"/>
</dbReference>
<evidence type="ECO:0000259" key="13">
    <source>
        <dbReference type="PROSITE" id="PS51485"/>
    </source>
</evidence>
<dbReference type="GO" id="GO:0046872">
    <property type="term" value="F:metal ion binding"/>
    <property type="evidence" value="ECO:0007669"/>
    <property type="project" value="UniProtKB-KW"/>
</dbReference>
<dbReference type="InParanoid" id="A0A2G5C782"/>
<comment type="subcellular location">
    <subcellularLocation>
        <location evidence="1">Membrane</location>
        <topology evidence="1">Single-pass type I membrane protein</topology>
    </subcellularLocation>
</comment>
<evidence type="ECO:0000313" key="15">
    <source>
        <dbReference type="Proteomes" id="UP000230069"/>
    </source>
</evidence>
<evidence type="ECO:0000256" key="9">
    <source>
        <dbReference type="ARBA" id="ARBA00023136"/>
    </source>
</evidence>
<keyword evidence="15" id="KW-1185">Reference proteome</keyword>
<evidence type="ECO:0000256" key="5">
    <source>
        <dbReference type="ARBA" id="ARBA00022729"/>
    </source>
</evidence>
<keyword evidence="2" id="KW-0813">Transport</keyword>
<accession>A0A2G5C782</accession>
<dbReference type="Pfam" id="PF02298">
    <property type="entry name" value="Cu_bind_like"/>
    <property type="match status" value="1"/>
</dbReference>
<evidence type="ECO:0000256" key="8">
    <source>
        <dbReference type="ARBA" id="ARBA00023008"/>
    </source>
</evidence>
<proteinExistence type="predicted"/>
<dbReference type="AlphaFoldDB" id="A0A2G5C782"/>
<keyword evidence="3 12" id="KW-0812">Transmembrane</keyword>
<keyword evidence="8" id="KW-0186">Copper</keyword>
<dbReference type="PANTHER" id="PTHR33021:SF171">
    <property type="entry name" value="BLUE COPPER-BINDING PROTEIN-LIKE"/>
    <property type="match status" value="1"/>
</dbReference>
<dbReference type="SUPFAM" id="SSF49503">
    <property type="entry name" value="Cupredoxins"/>
    <property type="match status" value="1"/>
</dbReference>
<keyword evidence="5" id="KW-0732">Signal</keyword>
<dbReference type="EMBL" id="KZ305108">
    <property type="protein sequence ID" value="PIA26657.1"/>
    <property type="molecule type" value="Genomic_DNA"/>
</dbReference>
<dbReference type="FunFam" id="2.60.40.420:FF:000067">
    <property type="entry name" value="Cupredoxin superfamily protein"/>
    <property type="match status" value="1"/>
</dbReference>
<evidence type="ECO:0000256" key="7">
    <source>
        <dbReference type="ARBA" id="ARBA00022989"/>
    </source>
</evidence>
<keyword evidence="9 12" id="KW-0472">Membrane</keyword>
<evidence type="ECO:0000256" key="12">
    <source>
        <dbReference type="SAM" id="Phobius"/>
    </source>
</evidence>
<keyword evidence="7 12" id="KW-1133">Transmembrane helix</keyword>
<evidence type="ECO:0000313" key="14">
    <source>
        <dbReference type="EMBL" id="PIA26657.1"/>
    </source>
</evidence>
<keyword evidence="10" id="KW-1015">Disulfide bond</keyword>
<dbReference type="CDD" id="cd04216">
    <property type="entry name" value="Phytocyanin"/>
    <property type="match status" value="1"/>
</dbReference>
<reference evidence="14 15" key="1">
    <citation type="submission" date="2017-09" db="EMBL/GenBank/DDBJ databases">
        <title>WGS assembly of Aquilegia coerulea Goldsmith.</title>
        <authorList>
            <person name="Hodges S."/>
            <person name="Kramer E."/>
            <person name="Nordborg M."/>
            <person name="Tomkins J."/>
            <person name="Borevitz J."/>
            <person name="Derieg N."/>
            <person name="Yan J."/>
            <person name="Mihaltcheva S."/>
            <person name="Hayes R.D."/>
            <person name="Rokhsar D."/>
        </authorList>
    </citation>
    <scope>NUCLEOTIDE SEQUENCE [LARGE SCALE GENOMIC DNA]</scope>
    <source>
        <strain evidence="15">cv. Goldsmith</strain>
    </source>
</reference>
<feature type="domain" description="Phytocyanin" evidence="13">
    <location>
        <begin position="35"/>
        <end position="134"/>
    </location>
</feature>
<keyword evidence="4" id="KW-0479">Metal-binding</keyword>
<evidence type="ECO:0000256" key="4">
    <source>
        <dbReference type="ARBA" id="ARBA00022723"/>
    </source>
</evidence>
<dbReference type="GO" id="GO:0009055">
    <property type="term" value="F:electron transfer activity"/>
    <property type="evidence" value="ECO:0007669"/>
    <property type="project" value="InterPro"/>
</dbReference>
<organism evidence="14 15">
    <name type="scientific">Aquilegia coerulea</name>
    <name type="common">Rocky mountain columbine</name>
    <dbReference type="NCBI Taxonomy" id="218851"/>
    <lineage>
        <taxon>Eukaryota</taxon>
        <taxon>Viridiplantae</taxon>
        <taxon>Streptophyta</taxon>
        <taxon>Embryophyta</taxon>
        <taxon>Tracheophyta</taxon>
        <taxon>Spermatophyta</taxon>
        <taxon>Magnoliopsida</taxon>
        <taxon>Ranunculales</taxon>
        <taxon>Ranunculaceae</taxon>
        <taxon>Thalictroideae</taxon>
        <taxon>Aquilegia</taxon>
    </lineage>
</organism>
<dbReference type="Proteomes" id="UP000230069">
    <property type="component" value="Unassembled WGS sequence"/>
</dbReference>
<sequence>MTTHCYYYYYSYHLLFIVLFTTSLLSFSSNAKGGETHLVGGDQGWTQFPNYALWATGKTFQVGDTLVFNYAQELHNVLQVNETAYEQCLRDPNLGVLQSGNDSVILQEAGQIWYICGLGDHCENGQKLTIWVLP</sequence>
<evidence type="ECO:0000256" key="11">
    <source>
        <dbReference type="ARBA" id="ARBA00023180"/>
    </source>
</evidence>
<evidence type="ECO:0000256" key="3">
    <source>
        <dbReference type="ARBA" id="ARBA00022692"/>
    </source>
</evidence>
<evidence type="ECO:0000256" key="6">
    <source>
        <dbReference type="ARBA" id="ARBA00022982"/>
    </source>
</evidence>
<dbReference type="GO" id="GO:0005886">
    <property type="term" value="C:plasma membrane"/>
    <property type="evidence" value="ECO:0007669"/>
    <property type="project" value="TreeGrafter"/>
</dbReference>
<dbReference type="OrthoDB" id="687943at2759"/>